<dbReference type="InterPro" id="IPR016024">
    <property type="entry name" value="ARM-type_fold"/>
</dbReference>
<dbReference type="EMBL" id="MJEH01000022">
    <property type="protein sequence ID" value="OEH92838.1"/>
    <property type="molecule type" value="Genomic_DNA"/>
</dbReference>
<reference evidence="2 3" key="1">
    <citation type="submission" date="2016-08" db="EMBL/GenBank/DDBJ databases">
        <title>Genome of Bacillus solimangrovi GH2-4.</title>
        <authorList>
            <person name="Lim S."/>
            <person name="Kim B.-C."/>
        </authorList>
    </citation>
    <scope>NUCLEOTIDE SEQUENCE [LARGE SCALE GENOMIC DNA]</scope>
    <source>
        <strain evidence="2 3">GH2-4</strain>
    </source>
</reference>
<dbReference type="PANTHER" id="PTHR12697:SF37">
    <property type="entry name" value="CONSERVED VIRULENCE FACTOR C"/>
    <property type="match status" value="1"/>
</dbReference>
<dbReference type="InterPro" id="IPR014824">
    <property type="entry name" value="Nfu/NifU_N"/>
</dbReference>
<organism evidence="2 3">
    <name type="scientific">Bacillus solimangrovi</name>
    <dbReference type="NCBI Taxonomy" id="1305675"/>
    <lineage>
        <taxon>Bacteria</taxon>
        <taxon>Bacillati</taxon>
        <taxon>Bacillota</taxon>
        <taxon>Bacilli</taxon>
        <taxon>Bacillales</taxon>
        <taxon>Bacillaceae</taxon>
        <taxon>Bacillus</taxon>
    </lineage>
</organism>
<dbReference type="AlphaFoldDB" id="A0A1E5LFH2"/>
<evidence type="ECO:0000313" key="3">
    <source>
        <dbReference type="Proteomes" id="UP000095209"/>
    </source>
</evidence>
<dbReference type="SUPFAM" id="SSF110836">
    <property type="entry name" value="Hypothetical protein SAV1430"/>
    <property type="match status" value="1"/>
</dbReference>
<dbReference type="RefSeq" id="WP_069717280.1">
    <property type="nucleotide sequence ID" value="NZ_MJEH01000022.1"/>
</dbReference>
<dbReference type="Gene3D" id="1.25.10.10">
    <property type="entry name" value="Leucine-rich Repeat Variant"/>
    <property type="match status" value="1"/>
</dbReference>
<comment type="caution">
    <text evidence="2">The sequence shown here is derived from an EMBL/GenBank/DDBJ whole genome shotgun (WGS) entry which is preliminary data.</text>
</comment>
<dbReference type="InterPro" id="IPR036498">
    <property type="entry name" value="Nfu/NifU_N_sf"/>
</dbReference>
<dbReference type="InterPro" id="IPR011989">
    <property type="entry name" value="ARM-like"/>
</dbReference>
<proteinExistence type="predicted"/>
<dbReference type="STRING" id="1305675.BFG57_02255"/>
<protein>
    <submittedName>
        <fullName evidence="2">Virulence factor</fullName>
    </submittedName>
</protein>
<feature type="domain" description="Scaffold protein Nfu/NifU N-terminal" evidence="1">
    <location>
        <begin position="4"/>
        <end position="90"/>
    </location>
</feature>
<evidence type="ECO:0000313" key="2">
    <source>
        <dbReference type="EMBL" id="OEH92838.1"/>
    </source>
</evidence>
<dbReference type="Pfam" id="PF08712">
    <property type="entry name" value="Nfu_N"/>
    <property type="match status" value="1"/>
</dbReference>
<accession>A0A1E5LFH2</accession>
<dbReference type="InterPro" id="IPR004155">
    <property type="entry name" value="PBS_lyase_HEAT"/>
</dbReference>
<dbReference type="Proteomes" id="UP000095209">
    <property type="component" value="Unassembled WGS sequence"/>
</dbReference>
<gene>
    <name evidence="2" type="ORF">BFG57_02255</name>
</gene>
<keyword evidence="3" id="KW-1185">Reference proteome</keyword>
<dbReference type="Gene3D" id="3.30.1370.70">
    <property type="entry name" value="Scaffold protein Nfu/NifU, N-terminal domain"/>
    <property type="match status" value="1"/>
</dbReference>
<dbReference type="InterPro" id="IPR025989">
    <property type="entry name" value="Virulence_F_dom"/>
</dbReference>
<dbReference type="OrthoDB" id="420201at2"/>
<dbReference type="SUPFAM" id="SSF48371">
    <property type="entry name" value="ARM repeat"/>
    <property type="match status" value="1"/>
</dbReference>
<name>A0A1E5LFH2_9BACI</name>
<dbReference type="PANTHER" id="PTHR12697">
    <property type="entry name" value="PBS LYASE HEAT-LIKE PROTEIN"/>
    <property type="match status" value="1"/>
</dbReference>
<dbReference type="GO" id="GO:0016491">
    <property type="term" value="F:oxidoreductase activity"/>
    <property type="evidence" value="ECO:0007669"/>
    <property type="project" value="TreeGrafter"/>
</dbReference>
<sequence>MKIKSIEPTPSPNTMKIILDTILSPGERNHYKKEHSDNAPHFIQELLRIEGVTSVYHVSDFVALDRHPKFDWKQLLKSVRKVFGDEIETSGDEATFNESFGDVKVFVQIFAGIPMQIKLTDGELETRQGLPERFMEAIMTLTKQADNIVMEREWKEYGIRYGDMNEIGEEVADEIEAAYDIDRLSNLVRLALLPKEKIAVESNKTTYQVTFEMMEHADWKKRYAALEQMNPKKEDLPILEKALDDEKQSIRRLAVVYLGMIEDADVLPLLEKAMLTDKSAMVRRTAGDGFSDLGDVRGIPAAMKALEDKNKLVRWRAAMFLYEVGDKQAIPALKKATSDLEFEVALQVQMAIERIEGGVEAKGSVWKQMTESISKNPS</sequence>
<dbReference type="Pfam" id="PF13769">
    <property type="entry name" value="Virulence_fact"/>
    <property type="match status" value="1"/>
</dbReference>
<evidence type="ECO:0000259" key="1">
    <source>
        <dbReference type="SMART" id="SM00932"/>
    </source>
</evidence>
<dbReference type="Pfam" id="PF13646">
    <property type="entry name" value="HEAT_2"/>
    <property type="match status" value="1"/>
</dbReference>
<dbReference type="SMART" id="SM00932">
    <property type="entry name" value="Nfu_N"/>
    <property type="match status" value="1"/>
</dbReference>
<dbReference type="SMART" id="SM00567">
    <property type="entry name" value="EZ_HEAT"/>
    <property type="match status" value="4"/>
</dbReference>